<keyword evidence="4" id="KW-0521">NADP</keyword>
<organism evidence="13 14">
    <name type="scientific">Botryotinia convoluta</name>
    <dbReference type="NCBI Taxonomy" id="54673"/>
    <lineage>
        <taxon>Eukaryota</taxon>
        <taxon>Fungi</taxon>
        <taxon>Dikarya</taxon>
        <taxon>Ascomycota</taxon>
        <taxon>Pezizomycotina</taxon>
        <taxon>Leotiomycetes</taxon>
        <taxon>Helotiales</taxon>
        <taxon>Sclerotiniaceae</taxon>
        <taxon>Botryotinia</taxon>
    </lineage>
</organism>
<dbReference type="GO" id="GO:0044550">
    <property type="term" value="P:secondary metabolite biosynthetic process"/>
    <property type="evidence" value="ECO:0007669"/>
    <property type="project" value="TreeGrafter"/>
</dbReference>
<dbReference type="PROSITE" id="PS50075">
    <property type="entry name" value="CARRIER"/>
    <property type="match status" value="1"/>
</dbReference>
<dbReference type="InterPro" id="IPR020841">
    <property type="entry name" value="PKS_Beta-ketoAc_synthase_dom"/>
</dbReference>
<dbReference type="InterPro" id="IPR049551">
    <property type="entry name" value="PKS_DH_C"/>
</dbReference>
<dbReference type="InterPro" id="IPR013217">
    <property type="entry name" value="Methyltransf_12"/>
</dbReference>
<dbReference type="SUPFAM" id="SSF50129">
    <property type="entry name" value="GroES-like"/>
    <property type="match status" value="1"/>
</dbReference>
<keyword evidence="3" id="KW-0808">Transferase</keyword>
<proteinExistence type="predicted"/>
<protein>
    <submittedName>
        <fullName evidence="13">Uncharacterized protein</fullName>
    </submittedName>
</protein>
<dbReference type="Gene3D" id="3.40.366.10">
    <property type="entry name" value="Malonyl-Coenzyme A Acyl Carrier Protein, domain 2"/>
    <property type="match status" value="1"/>
</dbReference>
<evidence type="ECO:0000256" key="9">
    <source>
        <dbReference type="SAM" id="MobiDB-lite"/>
    </source>
</evidence>
<evidence type="ECO:0000313" key="13">
    <source>
        <dbReference type="EMBL" id="TGO59558.1"/>
    </source>
</evidence>
<dbReference type="SMART" id="SM00822">
    <property type="entry name" value="PKS_KR"/>
    <property type="match status" value="1"/>
</dbReference>
<dbReference type="InterPro" id="IPR014043">
    <property type="entry name" value="Acyl_transferase_dom"/>
</dbReference>
<keyword evidence="1" id="KW-0596">Phosphopantetheine</keyword>
<evidence type="ECO:0000256" key="7">
    <source>
        <dbReference type="ARBA" id="ARBA00023315"/>
    </source>
</evidence>
<accession>A0A4Z1IDN8</accession>
<feature type="active site" description="Proton donor; for dehydratase activity" evidence="8">
    <location>
        <position position="1248"/>
    </location>
</feature>
<dbReference type="InterPro" id="IPR020843">
    <property type="entry name" value="ER"/>
</dbReference>
<keyword evidence="2" id="KW-0597">Phosphoprotein</keyword>
<dbReference type="InterPro" id="IPR049900">
    <property type="entry name" value="PKS_mFAS_DH"/>
</dbReference>
<dbReference type="Gene3D" id="3.40.50.150">
    <property type="entry name" value="Vaccinia Virus protein VP39"/>
    <property type="match status" value="1"/>
</dbReference>
<dbReference type="SUPFAM" id="SSF47336">
    <property type="entry name" value="ACP-like"/>
    <property type="match status" value="1"/>
</dbReference>
<dbReference type="InterPro" id="IPR042104">
    <property type="entry name" value="PKS_dehydratase_sf"/>
</dbReference>
<evidence type="ECO:0000259" key="12">
    <source>
        <dbReference type="PROSITE" id="PS52019"/>
    </source>
</evidence>
<evidence type="ECO:0000256" key="6">
    <source>
        <dbReference type="ARBA" id="ARBA00023268"/>
    </source>
</evidence>
<feature type="region of interest" description="N-terminal hotdog fold" evidence="8">
    <location>
        <begin position="1025"/>
        <end position="1157"/>
    </location>
</feature>
<dbReference type="InterPro" id="IPR016036">
    <property type="entry name" value="Malonyl_transacylase_ACP-bd"/>
</dbReference>
<evidence type="ECO:0000256" key="4">
    <source>
        <dbReference type="ARBA" id="ARBA00022857"/>
    </source>
</evidence>
<dbReference type="CDD" id="cd05195">
    <property type="entry name" value="enoyl_red"/>
    <property type="match status" value="1"/>
</dbReference>
<dbReference type="InterPro" id="IPR049552">
    <property type="entry name" value="PKS_DH_N"/>
</dbReference>
<dbReference type="CDD" id="cd00833">
    <property type="entry name" value="PKS"/>
    <property type="match status" value="1"/>
</dbReference>
<dbReference type="SMART" id="SM00829">
    <property type="entry name" value="PKS_ER"/>
    <property type="match status" value="1"/>
</dbReference>
<name>A0A4Z1IDN8_9HELO</name>
<dbReference type="Gene3D" id="3.90.180.10">
    <property type="entry name" value="Medium-chain alcohol dehydrogenases, catalytic domain"/>
    <property type="match status" value="1"/>
</dbReference>
<dbReference type="Pfam" id="PF08242">
    <property type="entry name" value="Methyltransf_12"/>
    <property type="match status" value="1"/>
</dbReference>
<evidence type="ECO:0000256" key="1">
    <source>
        <dbReference type="ARBA" id="ARBA00022450"/>
    </source>
</evidence>
<dbReference type="InterPro" id="IPR016039">
    <property type="entry name" value="Thiolase-like"/>
</dbReference>
<dbReference type="InterPro" id="IPR018201">
    <property type="entry name" value="Ketoacyl_synth_AS"/>
</dbReference>
<feature type="region of interest" description="C-terminal hotdog fold" evidence="8">
    <location>
        <begin position="1180"/>
        <end position="1337"/>
    </location>
</feature>
<evidence type="ECO:0000259" key="11">
    <source>
        <dbReference type="PROSITE" id="PS52004"/>
    </source>
</evidence>
<dbReference type="Gene3D" id="1.10.1200.10">
    <property type="entry name" value="ACP-like"/>
    <property type="match status" value="1"/>
</dbReference>
<evidence type="ECO:0000256" key="2">
    <source>
        <dbReference type="ARBA" id="ARBA00022553"/>
    </source>
</evidence>
<dbReference type="Pfam" id="PF00109">
    <property type="entry name" value="ketoacyl-synt"/>
    <property type="match status" value="1"/>
</dbReference>
<feature type="domain" description="PKS/mFAS DH" evidence="12">
    <location>
        <begin position="1025"/>
        <end position="1337"/>
    </location>
</feature>
<dbReference type="Pfam" id="PF23114">
    <property type="entry name" value="NAD-bd_HRPKS_sdrA"/>
    <property type="match status" value="1"/>
</dbReference>
<sequence>MSAPSPKSHGGVRHAPNERVARELGTEAESSPNKGFTPISGNAEAEAIAVIGMALKFPQEATSTEAFWQMLYEGRCAMTEFPRDRFNVDSFYNKERSENGTIPLRGGHFLREDLGAFDAPFFSVTPDEAMAMDPQQRIMLETSYQALENAGLPIDKCSGSKTSVYTATFTDDYKSMLMQDPEQLPKYAATGLSGSMLANRVSWFFNFHGPSMNLDSACSSSLSALHIACQDLINSTSRMALVGGCNLVFHPDFMLIMSNMSFLSPDSRCWSFDHRANGYARGDGFGVVVLKKLSHALEDGDTIRAVIRATGLNQDGRTPGGITQPSGEAQKSLIKETFAKANLDMTPVRFFEAHGTGTALGDPIEANAIGESFRSFRSEEEPLLIGAVKSNIGHLEGGSGIAGLIKTVLILERGIVLPNTGLEKINPKIDIQRLHIAFPTVPIPWPTTGLRRACINSFGFGGSNAVVIVDDALNFLKLHGLHGRHRTLDLPMEQLKNNRRGTKRTANGDHKDAGQNFGRNIQTLEEEGTFAVQPGLSKHQSKPRLLVWSAADEVGIQNMLGTYSTYFQKRSQAILDATFNDIVHTLEAKRSVLAWRSYAVATSSSDLQSIQKHTSKPIRSSSSVRSTAFVFSGQGAQYAKMGRGLLIFPLFERRFAELEQILRDLGCKWSLRDLLHSSSSDIDKPEFSQTFSTALQIAIVDLLRSFGVIPTAVVGHSSGEIAAAYSIGAISERTAMGIAFHRGRLASSLPKLHKGPMAMLAVALSEEEIQPFIAKLEKQFTTLKVQIGCVNSPKSVTLTGDEVQLEVIASWLKENQCLVRKLRVNVAYHSSYMNAIKSDYLESLQALDMKISRKISGPMLSSVSGSIIPSGMLCDPEYWVTNLVSQVRFSHAVSLLCIQSGKAPRKHLGPKPQSLAGITELIEIGPHSTLQGPLREILTTTNAQHRMTYISALNRQKDAAASILEATGRLWSIGYPVNVAQINNLDETPRSVLTDLPTYPFNHTNRHWFEDRTSTEFRFRRHPRHELLGSLIPTSNAFETRWRNFLRLEKLQWIQDHQVSNDCLLPGAAMLAMAIEGMKQIFAETHEISGFDLRDVHFVNALQVPESADGIEIQVSLTTTQSKISDRKPWYTYRLFSFGSEWVEHCHCSIRIDVQQQDGVKLQHTSDYHQELLSIGDACTEKANIKQFYDVVRENGMNYGPAFQTLDDVRFNQSGAAVANIRAFRSTPYDESNNLHYDAYTVHPSILDGLFQLVFPALNNGGTQELPAMVPSYIRKFLIYSNEAFGCSSSLLASTSSKFNGYRGTESTVIAISPTTGSLFSVMEGYQTTFVSASQATPWLQTERPLLSHLEWRPDITCLSSEQIAKLCEQARPQDEDRAVLHRLRMLVRYYIATTLNTLKSSQPRADSFDSDRFTKLLENQQDILINQESCISTSEWAKILHSAEYRNSIENEIKATNRLGHLYVTIGRNLLQIIQGELSLDGFEETADAYVNEQLASPKIQNQTEVYFSHLAHKNPLMKVIELGRNETNAVSPWLQALSTGGNTQWLRYDYTEASSDNVLKAQKVFGSFASRVHFKVLDIQNDPAAQGFEEFSYDMVIAAHVLRSTSDLSRILTYLRRLLKPGGKLILAEVAIPQDMRLELGLNLISDLNTHLSKENLSKILVDRGFAGIDFSLKDSDNLDRRETSVIVSSVPEQIASSSLKLPDIAIVIDNQSTAQANFALRLKDWLEGAENTQATIYDFRDAVSSRTITGTFCIFLLEYEKAFFATLDRVNFDSFKNALSMTKDILWVVRDAQKLRGPEFHLVDGLSRALRSEDPGLRFARVTLEHDTQRGAHDLKAILNILRYTIMSPLDDMEPEYEQRNGMLYINRVIQSQHMNKIIGAKILSHQKQTIQLDHTIPLTATLKTPGMINSIIYEEAAALDRAIDPDEVIIKIRAVGLTFRDYQVASGQLNDQRLFSEGSGIIEVAGSKSGFCIGDVVVVSYPGACTTLLKCKSSFVAHFPSHMSFTEAAALPTSTLVTYHALINAGNLAKDEFVLIHHAAGALGQAAIQISQNIGARVIVTTSSEEKAEILRATYHLPTDRILSIKDLHLSRKILQVTGGHGVDLALCFQSGDEFETSLEVLAPFGRMLNLGLGSDRGSLDMINQVSSKCISHISLDLAEIQRLRPLLIQKLFKQTASLIRSGIIKPAKPLNIYRACDIEQAMQSFQAHRNTGKIVIDLDPKLSVPALITNKPSYCFDSSASYLIAGGFGGLGRSLSRWMVDRGARNLIILGRSGVKNESARRFVGELKALNVRVEAPACDIAQVESLRKALEECSKRLPPVRGCFQCSMVLRDAIFDNMTHDDFATSTRPKVHGSWNLHSLLPKGMDFFVLLSSIGGILGATSQANYCAGNTYMDALARYRTTIGEKAVSIDLGMMVSEGVVAETEGMLDSLRRLGYFMDINQAEFHSLLDYYCNPELPLLSLSESQIIVGIEHPASMEGKGLEVPPWMTRPMFRHFSLIDRDSADASSTKQRVDSELILRQSASMEIAVGHAIEWIITKVAQILGTKAEEMDVNKPVHINGINSLVAVELRNWFGKKIGADVAVFEILGNMSIGDLAKYAISKSRFR</sequence>
<evidence type="ECO:0000256" key="5">
    <source>
        <dbReference type="ARBA" id="ARBA00023002"/>
    </source>
</evidence>
<dbReference type="SMART" id="SM00823">
    <property type="entry name" value="PKS_PP"/>
    <property type="match status" value="1"/>
</dbReference>
<dbReference type="InterPro" id="IPR020806">
    <property type="entry name" value="PKS_PP-bd"/>
</dbReference>
<dbReference type="Pfam" id="PF14765">
    <property type="entry name" value="PS-DH"/>
    <property type="match status" value="1"/>
</dbReference>
<dbReference type="InterPro" id="IPR016035">
    <property type="entry name" value="Acyl_Trfase/lysoPLipase"/>
</dbReference>
<dbReference type="InterPro" id="IPR013154">
    <property type="entry name" value="ADH-like_N"/>
</dbReference>
<dbReference type="Pfam" id="PF08240">
    <property type="entry name" value="ADH_N"/>
    <property type="match status" value="1"/>
</dbReference>
<dbReference type="PROSITE" id="PS52019">
    <property type="entry name" value="PKS_MFAS_DH"/>
    <property type="match status" value="1"/>
</dbReference>
<dbReference type="SUPFAM" id="SSF53335">
    <property type="entry name" value="S-adenosyl-L-methionine-dependent methyltransferases"/>
    <property type="match status" value="1"/>
</dbReference>
<dbReference type="InterPro" id="IPR029063">
    <property type="entry name" value="SAM-dependent_MTases_sf"/>
</dbReference>
<evidence type="ECO:0000259" key="10">
    <source>
        <dbReference type="PROSITE" id="PS50075"/>
    </source>
</evidence>
<feature type="domain" description="Ketosynthase family 3 (KS3)" evidence="11">
    <location>
        <begin position="45"/>
        <end position="471"/>
    </location>
</feature>
<dbReference type="SMART" id="SM00826">
    <property type="entry name" value="PKS_DH"/>
    <property type="match status" value="1"/>
</dbReference>
<dbReference type="PANTHER" id="PTHR43775:SF29">
    <property type="entry name" value="ASPERFURANONE POLYKETIDE SYNTHASE AFOG-RELATED"/>
    <property type="match status" value="1"/>
</dbReference>
<dbReference type="InterPro" id="IPR056501">
    <property type="entry name" value="NAD-bd_HRPKS_sdrA"/>
</dbReference>
<dbReference type="InterPro" id="IPR001227">
    <property type="entry name" value="Ac_transferase_dom_sf"/>
</dbReference>
<dbReference type="SMART" id="SM00825">
    <property type="entry name" value="PKS_KS"/>
    <property type="match status" value="1"/>
</dbReference>
<dbReference type="Pfam" id="PF08659">
    <property type="entry name" value="KR"/>
    <property type="match status" value="1"/>
</dbReference>
<keyword evidence="14" id="KW-1185">Reference proteome</keyword>
<dbReference type="Proteomes" id="UP000297527">
    <property type="component" value="Unassembled WGS sequence"/>
</dbReference>
<keyword evidence="7" id="KW-0012">Acyltransferase</keyword>
<dbReference type="InterPro" id="IPR009081">
    <property type="entry name" value="PP-bd_ACP"/>
</dbReference>
<dbReference type="SMART" id="SM00827">
    <property type="entry name" value="PKS_AT"/>
    <property type="match status" value="1"/>
</dbReference>
<dbReference type="InterPro" id="IPR011032">
    <property type="entry name" value="GroES-like_sf"/>
</dbReference>
<dbReference type="SUPFAM" id="SSF53901">
    <property type="entry name" value="Thiolase-like"/>
    <property type="match status" value="1"/>
</dbReference>
<evidence type="ECO:0000313" key="14">
    <source>
        <dbReference type="Proteomes" id="UP000297527"/>
    </source>
</evidence>
<dbReference type="PROSITE" id="PS00606">
    <property type="entry name" value="KS3_1"/>
    <property type="match status" value="1"/>
</dbReference>
<dbReference type="GO" id="GO:0004312">
    <property type="term" value="F:fatty acid synthase activity"/>
    <property type="evidence" value="ECO:0007669"/>
    <property type="project" value="TreeGrafter"/>
</dbReference>
<dbReference type="SUPFAM" id="SSF52151">
    <property type="entry name" value="FabD/lysophospholipase-like"/>
    <property type="match status" value="1"/>
</dbReference>
<dbReference type="InterPro" id="IPR013149">
    <property type="entry name" value="ADH-like_C"/>
</dbReference>
<dbReference type="Pfam" id="PF00550">
    <property type="entry name" value="PP-binding"/>
    <property type="match status" value="1"/>
</dbReference>
<dbReference type="GO" id="GO:0006633">
    <property type="term" value="P:fatty acid biosynthetic process"/>
    <property type="evidence" value="ECO:0007669"/>
    <property type="project" value="InterPro"/>
</dbReference>
<dbReference type="Pfam" id="PF00698">
    <property type="entry name" value="Acyl_transf_1"/>
    <property type="match status" value="1"/>
</dbReference>
<dbReference type="GO" id="GO:0004315">
    <property type="term" value="F:3-oxoacyl-[acyl-carrier-protein] synthase activity"/>
    <property type="evidence" value="ECO:0007669"/>
    <property type="project" value="InterPro"/>
</dbReference>
<dbReference type="Gene3D" id="3.40.47.10">
    <property type="match status" value="1"/>
</dbReference>
<dbReference type="InterPro" id="IPR013968">
    <property type="entry name" value="PKS_KR"/>
</dbReference>
<comment type="caution">
    <text evidence="13">The sequence shown here is derived from an EMBL/GenBank/DDBJ whole genome shotgun (WGS) entry which is preliminary data.</text>
</comment>
<dbReference type="Gene3D" id="3.40.50.720">
    <property type="entry name" value="NAD(P)-binding Rossmann-like Domain"/>
    <property type="match status" value="2"/>
</dbReference>
<dbReference type="SUPFAM" id="SSF51735">
    <property type="entry name" value="NAD(P)-binding Rossmann-fold domains"/>
    <property type="match status" value="2"/>
</dbReference>
<feature type="domain" description="Carrier" evidence="10">
    <location>
        <begin position="2533"/>
        <end position="2610"/>
    </location>
</feature>
<dbReference type="Gene3D" id="3.10.129.110">
    <property type="entry name" value="Polyketide synthase dehydratase"/>
    <property type="match status" value="1"/>
</dbReference>
<dbReference type="InterPro" id="IPR036736">
    <property type="entry name" value="ACP-like_sf"/>
</dbReference>
<dbReference type="SUPFAM" id="SSF55048">
    <property type="entry name" value="Probable ACP-binding domain of malonyl-CoA ACP transacylase"/>
    <property type="match status" value="1"/>
</dbReference>
<keyword evidence="5" id="KW-0560">Oxidoreductase</keyword>
<dbReference type="InterPro" id="IPR020807">
    <property type="entry name" value="PKS_DH"/>
</dbReference>
<dbReference type="InterPro" id="IPR014031">
    <property type="entry name" value="Ketoacyl_synth_C"/>
</dbReference>
<feature type="compositionally biased region" description="Basic and acidic residues" evidence="9">
    <location>
        <begin position="15"/>
        <end position="25"/>
    </location>
</feature>
<dbReference type="CDD" id="cd02440">
    <property type="entry name" value="AdoMet_MTases"/>
    <property type="match status" value="1"/>
</dbReference>
<dbReference type="PANTHER" id="PTHR43775">
    <property type="entry name" value="FATTY ACID SYNTHASE"/>
    <property type="match status" value="1"/>
</dbReference>
<dbReference type="OrthoDB" id="329835at2759"/>
<dbReference type="InterPro" id="IPR036291">
    <property type="entry name" value="NAD(P)-bd_dom_sf"/>
</dbReference>
<dbReference type="GO" id="GO:0031177">
    <property type="term" value="F:phosphopantetheine binding"/>
    <property type="evidence" value="ECO:0007669"/>
    <property type="project" value="InterPro"/>
</dbReference>
<dbReference type="Pfam" id="PF02801">
    <property type="entry name" value="Ketoacyl-synt_C"/>
    <property type="match status" value="1"/>
</dbReference>
<evidence type="ECO:0000256" key="8">
    <source>
        <dbReference type="PROSITE-ProRule" id="PRU01363"/>
    </source>
</evidence>
<dbReference type="EMBL" id="PQXN01000043">
    <property type="protein sequence ID" value="TGO59558.1"/>
    <property type="molecule type" value="Genomic_DNA"/>
</dbReference>
<dbReference type="PROSITE" id="PS52004">
    <property type="entry name" value="KS3_2"/>
    <property type="match status" value="1"/>
</dbReference>
<dbReference type="Pfam" id="PF00107">
    <property type="entry name" value="ADH_zinc_N"/>
    <property type="match status" value="1"/>
</dbReference>
<dbReference type="InterPro" id="IPR057326">
    <property type="entry name" value="KR_dom"/>
</dbReference>
<dbReference type="GO" id="GO:0016491">
    <property type="term" value="F:oxidoreductase activity"/>
    <property type="evidence" value="ECO:0007669"/>
    <property type="project" value="UniProtKB-KW"/>
</dbReference>
<dbReference type="InterPro" id="IPR014030">
    <property type="entry name" value="Ketoacyl_synth_N"/>
</dbReference>
<reference evidence="13 14" key="1">
    <citation type="submission" date="2017-12" db="EMBL/GenBank/DDBJ databases">
        <title>Comparative genomics of Botrytis spp.</title>
        <authorList>
            <person name="Valero-Jimenez C.A."/>
            <person name="Tapia P."/>
            <person name="Veloso J."/>
            <person name="Silva-Moreno E."/>
            <person name="Staats M."/>
            <person name="Valdes J.H."/>
            <person name="Van Kan J.A.L."/>
        </authorList>
    </citation>
    <scope>NUCLEOTIDE SEQUENCE [LARGE SCALE GENOMIC DNA]</scope>
    <source>
        <strain evidence="13 14">MUCL11595</strain>
    </source>
</reference>
<dbReference type="Gene3D" id="3.30.70.3290">
    <property type="match status" value="1"/>
</dbReference>
<feature type="region of interest" description="Disordered" evidence="9">
    <location>
        <begin position="1"/>
        <end position="39"/>
    </location>
</feature>
<keyword evidence="6" id="KW-0511">Multifunctional enzyme</keyword>
<gene>
    <name evidence="13" type="ORF">BCON_0043g00160</name>
</gene>
<evidence type="ECO:0000256" key="3">
    <source>
        <dbReference type="ARBA" id="ARBA00022679"/>
    </source>
</evidence>
<dbReference type="Pfam" id="PF21089">
    <property type="entry name" value="PKS_DH_N"/>
    <property type="match status" value="1"/>
</dbReference>
<dbReference type="InterPro" id="IPR050091">
    <property type="entry name" value="PKS_NRPS_Biosynth_Enz"/>
</dbReference>
<feature type="active site" description="Proton acceptor; for dehydratase activity" evidence="8">
    <location>
        <position position="1057"/>
    </location>
</feature>
<dbReference type="CDD" id="cd08954">
    <property type="entry name" value="KR_1_FAS_SDR_x"/>
    <property type="match status" value="1"/>
</dbReference>